<evidence type="ECO:0000256" key="1">
    <source>
        <dbReference type="SAM" id="MobiDB-lite"/>
    </source>
</evidence>
<name>A0A0E9U2C6_ANGAN</name>
<dbReference type="EMBL" id="GBXM01048695">
    <property type="protein sequence ID" value="JAH59882.1"/>
    <property type="molecule type" value="Transcribed_RNA"/>
</dbReference>
<organism evidence="2">
    <name type="scientific">Anguilla anguilla</name>
    <name type="common">European freshwater eel</name>
    <name type="synonym">Muraena anguilla</name>
    <dbReference type="NCBI Taxonomy" id="7936"/>
    <lineage>
        <taxon>Eukaryota</taxon>
        <taxon>Metazoa</taxon>
        <taxon>Chordata</taxon>
        <taxon>Craniata</taxon>
        <taxon>Vertebrata</taxon>
        <taxon>Euteleostomi</taxon>
        <taxon>Actinopterygii</taxon>
        <taxon>Neopterygii</taxon>
        <taxon>Teleostei</taxon>
        <taxon>Anguilliformes</taxon>
        <taxon>Anguillidae</taxon>
        <taxon>Anguilla</taxon>
    </lineage>
</organism>
<protein>
    <submittedName>
        <fullName evidence="2">Uncharacterized protein</fullName>
    </submittedName>
</protein>
<sequence>MADVIQINESSSSDVANRFARKGDSTAEKRP</sequence>
<evidence type="ECO:0000313" key="2">
    <source>
        <dbReference type="EMBL" id="JAH59882.1"/>
    </source>
</evidence>
<feature type="region of interest" description="Disordered" evidence="1">
    <location>
        <begin position="1"/>
        <end position="31"/>
    </location>
</feature>
<reference evidence="2" key="1">
    <citation type="submission" date="2014-11" db="EMBL/GenBank/DDBJ databases">
        <authorList>
            <person name="Amaro Gonzalez C."/>
        </authorList>
    </citation>
    <scope>NUCLEOTIDE SEQUENCE</scope>
</reference>
<accession>A0A0E9U2C6</accession>
<reference evidence="2" key="2">
    <citation type="journal article" date="2015" name="Fish Shellfish Immunol.">
        <title>Early steps in the European eel (Anguilla anguilla)-Vibrio vulnificus interaction in the gills: Role of the RtxA13 toxin.</title>
        <authorList>
            <person name="Callol A."/>
            <person name="Pajuelo D."/>
            <person name="Ebbesson L."/>
            <person name="Teles M."/>
            <person name="MacKenzie S."/>
            <person name="Amaro C."/>
        </authorList>
    </citation>
    <scope>NUCLEOTIDE SEQUENCE</scope>
</reference>
<dbReference type="AlphaFoldDB" id="A0A0E9U2C6"/>
<feature type="compositionally biased region" description="Basic and acidic residues" evidence="1">
    <location>
        <begin position="21"/>
        <end position="31"/>
    </location>
</feature>
<proteinExistence type="predicted"/>